<accession>A0A9P5Q475</accession>
<dbReference type="AlphaFoldDB" id="A0A9P5Q475"/>
<dbReference type="Proteomes" id="UP000772434">
    <property type="component" value="Unassembled WGS sequence"/>
</dbReference>
<evidence type="ECO:0000313" key="1">
    <source>
        <dbReference type="EMBL" id="KAF9073285.1"/>
    </source>
</evidence>
<dbReference type="OrthoDB" id="265717at2759"/>
<keyword evidence="2" id="KW-1185">Reference proteome</keyword>
<dbReference type="SUPFAM" id="SSF82199">
    <property type="entry name" value="SET domain"/>
    <property type="match status" value="1"/>
</dbReference>
<dbReference type="EMBL" id="JADNRY010000019">
    <property type="protein sequence ID" value="KAF9073285.1"/>
    <property type="molecule type" value="Genomic_DNA"/>
</dbReference>
<sequence length="173" mass="19521">MAVYSTSLKSEPEGKPTESYFKSGMRYISFHVFWEKIVKPHVLSQIPGKGQGVCALEDIHRKTSLIIAETLKVRHPMKRDMITPEAIECLLSFPCAPSDRPIISRFKHFLPLVGSSDKGHGLFATICNVNHTCPSPLDGPNAAYCWDEPCRRWGTRESWLFGQAVNAFTSYLY</sequence>
<protein>
    <submittedName>
        <fullName evidence="1">Uncharacterized protein</fullName>
    </submittedName>
</protein>
<evidence type="ECO:0000313" key="2">
    <source>
        <dbReference type="Proteomes" id="UP000772434"/>
    </source>
</evidence>
<comment type="caution">
    <text evidence="1">The sequence shown here is derived from an EMBL/GenBank/DDBJ whole genome shotgun (WGS) entry which is preliminary data.</text>
</comment>
<reference evidence="1" key="1">
    <citation type="submission" date="2020-11" db="EMBL/GenBank/DDBJ databases">
        <authorList>
            <consortium name="DOE Joint Genome Institute"/>
            <person name="Ahrendt S."/>
            <person name="Riley R."/>
            <person name="Andreopoulos W."/>
            <person name="Labutti K."/>
            <person name="Pangilinan J."/>
            <person name="Ruiz-Duenas F.J."/>
            <person name="Barrasa J.M."/>
            <person name="Sanchez-Garcia M."/>
            <person name="Camarero S."/>
            <person name="Miyauchi S."/>
            <person name="Serrano A."/>
            <person name="Linde D."/>
            <person name="Babiker R."/>
            <person name="Drula E."/>
            <person name="Ayuso-Fernandez I."/>
            <person name="Pacheco R."/>
            <person name="Padilla G."/>
            <person name="Ferreira P."/>
            <person name="Barriuso J."/>
            <person name="Kellner H."/>
            <person name="Castanera R."/>
            <person name="Alfaro M."/>
            <person name="Ramirez L."/>
            <person name="Pisabarro A.G."/>
            <person name="Kuo A."/>
            <person name="Tritt A."/>
            <person name="Lipzen A."/>
            <person name="He G."/>
            <person name="Yan M."/>
            <person name="Ng V."/>
            <person name="Cullen D."/>
            <person name="Martin F."/>
            <person name="Rosso M.-N."/>
            <person name="Henrissat B."/>
            <person name="Hibbett D."/>
            <person name="Martinez A.T."/>
            <person name="Grigoriev I.V."/>
        </authorList>
    </citation>
    <scope>NUCLEOTIDE SEQUENCE</scope>
    <source>
        <strain evidence="1">AH 40177</strain>
    </source>
</reference>
<gene>
    <name evidence="1" type="ORF">BDP27DRAFT_318644</name>
</gene>
<name>A0A9P5Q475_9AGAR</name>
<proteinExistence type="predicted"/>
<organism evidence="1 2">
    <name type="scientific">Rhodocollybia butyracea</name>
    <dbReference type="NCBI Taxonomy" id="206335"/>
    <lineage>
        <taxon>Eukaryota</taxon>
        <taxon>Fungi</taxon>
        <taxon>Dikarya</taxon>
        <taxon>Basidiomycota</taxon>
        <taxon>Agaricomycotina</taxon>
        <taxon>Agaricomycetes</taxon>
        <taxon>Agaricomycetidae</taxon>
        <taxon>Agaricales</taxon>
        <taxon>Marasmiineae</taxon>
        <taxon>Omphalotaceae</taxon>
        <taxon>Rhodocollybia</taxon>
    </lineage>
</organism>
<dbReference type="InterPro" id="IPR046341">
    <property type="entry name" value="SET_dom_sf"/>
</dbReference>